<dbReference type="RefSeq" id="WP_191697956.1">
    <property type="nucleotide sequence ID" value="NZ_JACSQO010000017.1"/>
</dbReference>
<keyword evidence="3" id="KW-1185">Reference proteome</keyword>
<dbReference type="EMBL" id="JACSQO010000017">
    <property type="protein sequence ID" value="MBD7946329.1"/>
    <property type="molecule type" value="Genomic_DNA"/>
</dbReference>
<reference evidence="2 3" key="1">
    <citation type="submission" date="2020-08" db="EMBL/GenBank/DDBJ databases">
        <title>A Genomic Blueprint of the Chicken Gut Microbiome.</title>
        <authorList>
            <person name="Gilroy R."/>
            <person name="Ravi A."/>
            <person name="Getino M."/>
            <person name="Pursley I."/>
            <person name="Horton D.L."/>
            <person name="Alikhan N.-F."/>
            <person name="Baker D."/>
            <person name="Gharbi K."/>
            <person name="Hall N."/>
            <person name="Watson M."/>
            <person name="Adriaenssens E.M."/>
            <person name="Foster-Nyarko E."/>
            <person name="Jarju S."/>
            <person name="Secka A."/>
            <person name="Antonio M."/>
            <person name="Oren A."/>
            <person name="Chaudhuri R."/>
            <person name="La Ragione R.M."/>
            <person name="Hildebrand F."/>
            <person name="Pallen M.J."/>
        </authorList>
    </citation>
    <scope>NUCLEOTIDE SEQUENCE [LARGE SCALE GENOMIC DNA]</scope>
    <source>
        <strain evidence="2 3">Sa2BUA9</strain>
    </source>
</reference>
<dbReference type="Proteomes" id="UP000640786">
    <property type="component" value="Unassembled WGS sequence"/>
</dbReference>
<dbReference type="SMART" id="SM00860">
    <property type="entry name" value="SMI1_KNR4"/>
    <property type="match status" value="1"/>
</dbReference>
<evidence type="ECO:0000313" key="2">
    <source>
        <dbReference type="EMBL" id="MBD7946329.1"/>
    </source>
</evidence>
<evidence type="ECO:0000259" key="1">
    <source>
        <dbReference type="SMART" id="SM00860"/>
    </source>
</evidence>
<dbReference type="Pfam" id="PF09346">
    <property type="entry name" value="SMI1_KNR4"/>
    <property type="match status" value="1"/>
</dbReference>
<evidence type="ECO:0000313" key="3">
    <source>
        <dbReference type="Proteomes" id="UP000640786"/>
    </source>
</evidence>
<sequence length="193" mass="22252">MKISDFVREFKKTYPGQELYKVATEAEIASFEESIGILLPSTFKEFLRTFSNGILLLGWEPIGGVDEKSPCGAIRKSERIIYDLPSEVLIEETNELVDSARLITLTMFDGGESSNDHWAFICEEGIPNNEYRIGYIGQDNKSIVKVVRNFEDWLGIFWKGNKDNKDSEFAIPTFHIIYPDYDERGKILHEWLR</sequence>
<name>A0ABR8REU1_9BACI</name>
<dbReference type="InterPro" id="IPR037883">
    <property type="entry name" value="Knr4/Smi1-like_sf"/>
</dbReference>
<gene>
    <name evidence="2" type="ORF">H9650_19700</name>
</gene>
<comment type="caution">
    <text evidence="2">The sequence shown here is derived from an EMBL/GenBank/DDBJ whole genome shotgun (WGS) entry which is preliminary data.</text>
</comment>
<dbReference type="SUPFAM" id="SSF160631">
    <property type="entry name" value="SMI1/KNR4-like"/>
    <property type="match status" value="1"/>
</dbReference>
<dbReference type="Gene3D" id="3.40.1580.10">
    <property type="entry name" value="SMI1/KNR4-like"/>
    <property type="match status" value="1"/>
</dbReference>
<feature type="domain" description="Knr4/Smi1-like" evidence="1">
    <location>
        <begin position="22"/>
        <end position="156"/>
    </location>
</feature>
<protein>
    <submittedName>
        <fullName evidence="2">SMI1/KNR4 family protein</fullName>
    </submittedName>
</protein>
<dbReference type="InterPro" id="IPR018958">
    <property type="entry name" value="Knr4/Smi1-like_dom"/>
</dbReference>
<accession>A0ABR8REU1</accession>
<organism evidence="2 3">
    <name type="scientific">Psychrobacillus faecigallinarum</name>
    <dbReference type="NCBI Taxonomy" id="2762235"/>
    <lineage>
        <taxon>Bacteria</taxon>
        <taxon>Bacillati</taxon>
        <taxon>Bacillota</taxon>
        <taxon>Bacilli</taxon>
        <taxon>Bacillales</taxon>
        <taxon>Bacillaceae</taxon>
        <taxon>Psychrobacillus</taxon>
    </lineage>
</organism>
<proteinExistence type="predicted"/>